<dbReference type="Proteomes" id="UP000233837">
    <property type="component" value="Unassembled WGS sequence"/>
</dbReference>
<evidence type="ECO:0000256" key="1">
    <source>
        <dbReference type="RuleBase" id="RU361190"/>
    </source>
</evidence>
<name>A0A2I0W7E5_9ASPA</name>
<comment type="subcellular location">
    <subcellularLocation>
        <location evidence="1">Nucleus</location>
    </subcellularLocation>
</comment>
<evidence type="ECO:0000313" key="4">
    <source>
        <dbReference type="Proteomes" id="UP000233837"/>
    </source>
</evidence>
<dbReference type="InterPro" id="IPR022617">
    <property type="entry name" value="Rad60/SUMO-like_dom"/>
</dbReference>
<comment type="similarity">
    <text evidence="1">Belongs to the ubiquitin family. SUMO subfamily.</text>
</comment>
<organism evidence="3 4">
    <name type="scientific">Dendrobium catenatum</name>
    <dbReference type="NCBI Taxonomy" id="906689"/>
    <lineage>
        <taxon>Eukaryota</taxon>
        <taxon>Viridiplantae</taxon>
        <taxon>Streptophyta</taxon>
        <taxon>Embryophyta</taxon>
        <taxon>Tracheophyta</taxon>
        <taxon>Spermatophyta</taxon>
        <taxon>Magnoliopsida</taxon>
        <taxon>Liliopsida</taxon>
        <taxon>Asparagales</taxon>
        <taxon>Orchidaceae</taxon>
        <taxon>Epidendroideae</taxon>
        <taxon>Malaxideae</taxon>
        <taxon>Dendrobiinae</taxon>
        <taxon>Dendrobium</taxon>
    </lineage>
</organism>
<proteinExistence type="inferred from homology"/>
<reference evidence="3 4" key="2">
    <citation type="journal article" date="2017" name="Nature">
        <title>The Apostasia genome and the evolution of orchids.</title>
        <authorList>
            <person name="Zhang G.Q."/>
            <person name="Liu K.W."/>
            <person name="Li Z."/>
            <person name="Lohaus R."/>
            <person name="Hsiao Y.Y."/>
            <person name="Niu S.C."/>
            <person name="Wang J.Y."/>
            <person name="Lin Y.C."/>
            <person name="Xu Q."/>
            <person name="Chen L.J."/>
            <person name="Yoshida K."/>
            <person name="Fujiwara S."/>
            <person name="Wang Z.W."/>
            <person name="Zhang Y.Q."/>
            <person name="Mitsuda N."/>
            <person name="Wang M."/>
            <person name="Liu G.H."/>
            <person name="Pecoraro L."/>
            <person name="Huang H.X."/>
            <person name="Xiao X.J."/>
            <person name="Lin M."/>
            <person name="Wu X.Y."/>
            <person name="Wu W.L."/>
            <person name="Chen Y.Y."/>
            <person name="Chang S.B."/>
            <person name="Sakamoto S."/>
            <person name="Ohme-Takagi M."/>
            <person name="Yagi M."/>
            <person name="Zeng S.J."/>
            <person name="Shen C.Y."/>
            <person name="Yeh C.M."/>
            <person name="Luo Y.B."/>
            <person name="Tsai W.C."/>
            <person name="Van de Peer Y."/>
            <person name="Liu Z.J."/>
        </authorList>
    </citation>
    <scope>NUCLEOTIDE SEQUENCE [LARGE SCALE GENOMIC DNA]</scope>
    <source>
        <tissue evidence="3">The whole plant</tissue>
    </source>
</reference>
<dbReference type="AlphaFoldDB" id="A0A2I0W7E5"/>
<keyword evidence="4" id="KW-1185">Reference proteome</keyword>
<dbReference type="InterPro" id="IPR029071">
    <property type="entry name" value="Ubiquitin-like_domsf"/>
</dbReference>
<dbReference type="PANTHER" id="PTHR10562">
    <property type="entry name" value="SMALL UBIQUITIN-RELATED MODIFIER"/>
    <property type="match status" value="1"/>
</dbReference>
<dbReference type="GO" id="GO:0005634">
    <property type="term" value="C:nucleus"/>
    <property type="evidence" value="ECO:0007669"/>
    <property type="project" value="UniProtKB-SubCell"/>
</dbReference>
<dbReference type="STRING" id="906689.A0A2I0W7E5"/>
<dbReference type="PROSITE" id="PS50053">
    <property type="entry name" value="UBIQUITIN_2"/>
    <property type="match status" value="1"/>
</dbReference>
<dbReference type="Gene3D" id="3.10.20.90">
    <property type="entry name" value="Phosphatidylinositol 3-kinase Catalytic Subunit, Chain A, domain 1"/>
    <property type="match status" value="1"/>
</dbReference>
<evidence type="ECO:0000313" key="3">
    <source>
        <dbReference type="EMBL" id="PKU71587.1"/>
    </source>
</evidence>
<feature type="domain" description="Ubiquitin-like" evidence="2">
    <location>
        <begin position="18"/>
        <end position="93"/>
    </location>
</feature>
<keyword evidence="1" id="KW-0833">Ubl conjugation pathway</keyword>
<dbReference type="SMART" id="SM00213">
    <property type="entry name" value="UBQ"/>
    <property type="match status" value="1"/>
</dbReference>
<dbReference type="InterPro" id="IPR000626">
    <property type="entry name" value="Ubiquitin-like_dom"/>
</dbReference>
<sequence>MSSDGQEQHNNSNQTSKITLKIKYENRHDIYYYVRPIVKFKNIMNHYCNRQSLEINNVVFLFDGRQLRDEQTPEDLGMEDGDEIDAMLHQIGGSMINYT</sequence>
<dbReference type="EMBL" id="KZ502877">
    <property type="protein sequence ID" value="PKU71587.1"/>
    <property type="molecule type" value="Genomic_DNA"/>
</dbReference>
<protein>
    <recommendedName>
        <fullName evidence="1">Small ubiquitin-related modifier</fullName>
        <shortName evidence="1">SUMO</shortName>
    </recommendedName>
</protein>
<dbReference type="Pfam" id="PF11976">
    <property type="entry name" value="Rad60-SLD"/>
    <property type="match status" value="1"/>
</dbReference>
<reference evidence="3 4" key="1">
    <citation type="journal article" date="2016" name="Sci. Rep.">
        <title>The Dendrobium catenatum Lindl. genome sequence provides insights into polysaccharide synthase, floral development and adaptive evolution.</title>
        <authorList>
            <person name="Zhang G.Q."/>
            <person name="Xu Q."/>
            <person name="Bian C."/>
            <person name="Tsai W.C."/>
            <person name="Yeh C.M."/>
            <person name="Liu K.W."/>
            <person name="Yoshida K."/>
            <person name="Zhang L.S."/>
            <person name="Chang S.B."/>
            <person name="Chen F."/>
            <person name="Shi Y."/>
            <person name="Su Y.Y."/>
            <person name="Zhang Y.Q."/>
            <person name="Chen L.J."/>
            <person name="Yin Y."/>
            <person name="Lin M."/>
            <person name="Huang H."/>
            <person name="Deng H."/>
            <person name="Wang Z.W."/>
            <person name="Zhu S.L."/>
            <person name="Zhao X."/>
            <person name="Deng C."/>
            <person name="Niu S.C."/>
            <person name="Huang J."/>
            <person name="Wang M."/>
            <person name="Liu G.H."/>
            <person name="Yang H.J."/>
            <person name="Xiao X.J."/>
            <person name="Hsiao Y.Y."/>
            <person name="Wu W.L."/>
            <person name="Chen Y.Y."/>
            <person name="Mitsuda N."/>
            <person name="Ohme-Takagi M."/>
            <person name="Luo Y.B."/>
            <person name="Van de Peer Y."/>
            <person name="Liu Z.J."/>
        </authorList>
    </citation>
    <scope>NUCLEOTIDE SEQUENCE [LARGE SCALE GENOMIC DNA]</scope>
    <source>
        <tissue evidence="3">The whole plant</tissue>
    </source>
</reference>
<keyword evidence="1" id="KW-0539">Nucleus</keyword>
<gene>
    <name evidence="3" type="primary">SUMO2</name>
    <name evidence="3" type="ORF">MA16_Dca004429</name>
</gene>
<accession>A0A2I0W7E5</accession>
<dbReference type="SUPFAM" id="SSF54236">
    <property type="entry name" value="Ubiquitin-like"/>
    <property type="match status" value="1"/>
</dbReference>
<evidence type="ECO:0000259" key="2">
    <source>
        <dbReference type="PROSITE" id="PS50053"/>
    </source>
</evidence>